<evidence type="ECO:0000256" key="1">
    <source>
        <dbReference type="SAM" id="MobiDB-lite"/>
    </source>
</evidence>
<dbReference type="Proteomes" id="UP000714275">
    <property type="component" value="Unassembled WGS sequence"/>
</dbReference>
<feature type="region of interest" description="Disordered" evidence="1">
    <location>
        <begin position="1"/>
        <end position="33"/>
    </location>
</feature>
<accession>A0A9P6ZZY9</accession>
<reference evidence="2" key="1">
    <citation type="journal article" date="2020" name="New Phytol.">
        <title>Comparative genomics reveals dynamic genome evolution in host specialist ectomycorrhizal fungi.</title>
        <authorList>
            <person name="Lofgren L.A."/>
            <person name="Nguyen N.H."/>
            <person name="Vilgalys R."/>
            <person name="Ruytinx J."/>
            <person name="Liao H.L."/>
            <person name="Branco S."/>
            <person name="Kuo A."/>
            <person name="LaButti K."/>
            <person name="Lipzen A."/>
            <person name="Andreopoulos W."/>
            <person name="Pangilinan J."/>
            <person name="Riley R."/>
            <person name="Hundley H."/>
            <person name="Na H."/>
            <person name="Barry K."/>
            <person name="Grigoriev I.V."/>
            <person name="Stajich J.E."/>
            <person name="Kennedy P.G."/>
        </authorList>
    </citation>
    <scope>NUCLEOTIDE SEQUENCE</scope>
    <source>
        <strain evidence="2">DOB743</strain>
    </source>
</reference>
<gene>
    <name evidence="2" type="ORF">EV702DRAFT_1195443</name>
</gene>
<dbReference type="AlphaFoldDB" id="A0A9P6ZZY9"/>
<comment type="caution">
    <text evidence="2">The sequence shown here is derived from an EMBL/GenBank/DDBJ whole genome shotgun (WGS) entry which is preliminary data.</text>
</comment>
<dbReference type="EMBL" id="JABBWD010000012">
    <property type="protein sequence ID" value="KAG1779488.1"/>
    <property type="molecule type" value="Genomic_DNA"/>
</dbReference>
<feature type="compositionally biased region" description="Polar residues" evidence="1">
    <location>
        <begin position="16"/>
        <end position="31"/>
    </location>
</feature>
<evidence type="ECO:0000313" key="3">
    <source>
        <dbReference type="Proteomes" id="UP000714275"/>
    </source>
</evidence>
<name>A0A9P6ZZY9_9AGAM</name>
<sequence length="491" mass="54958">MYSYGGQLIDTPLDDNGQSYPASHSSYTGAASSDLDYEQPQHNFVNAQTSQSHDFFLTPSQSSGDQSSALFLNAPLSNPNFFSCASQSAADYQNPHFVDLRTNLRNPYDLVMAGADEDSSTSFVDNTSQFALDPYVGYHPMYNPSNIPYKDYEPPRPSSQHYPVFPPPMVSIDGMTTLAPGSEDIPALGELLGLAEPSPLGYSFHAGEAKPPPPCPSGSLGRQPPEKPLEIIFWPYPCARARPKLRGLTSVLGFSDVAQSTTPWRPSRIAPLWYDNKIQIHRDIFQDARETHIRSTLSSCPFLTEQERKTAAHESLVSAANAHDEEYGSQWGAENFATFYQSFEMLPSAHILSTCKKIARAVVQIGYDLRPPIWSDDSEPHHQIDTFIFGNDSGNHQDDEVYPFEHCVLSMVVLNTILTLGYVPYVTELDSLFCTAAGPWSVLYRSEQQYTLLSDYIKDHIRTNPQFSTRWEEYKDRIRARLVDIAAYPHV</sequence>
<proteinExistence type="predicted"/>
<dbReference type="OrthoDB" id="2682213at2759"/>
<protein>
    <submittedName>
        <fullName evidence="2">Uncharacterized protein</fullName>
    </submittedName>
</protein>
<organism evidence="2 3">
    <name type="scientific">Suillus placidus</name>
    <dbReference type="NCBI Taxonomy" id="48579"/>
    <lineage>
        <taxon>Eukaryota</taxon>
        <taxon>Fungi</taxon>
        <taxon>Dikarya</taxon>
        <taxon>Basidiomycota</taxon>
        <taxon>Agaricomycotina</taxon>
        <taxon>Agaricomycetes</taxon>
        <taxon>Agaricomycetidae</taxon>
        <taxon>Boletales</taxon>
        <taxon>Suillineae</taxon>
        <taxon>Suillaceae</taxon>
        <taxon>Suillus</taxon>
    </lineage>
</organism>
<evidence type="ECO:0000313" key="2">
    <source>
        <dbReference type="EMBL" id="KAG1779488.1"/>
    </source>
</evidence>
<keyword evidence="3" id="KW-1185">Reference proteome</keyword>